<comment type="subcellular location">
    <subcellularLocation>
        <location evidence="1">Membrane</location>
        <topology evidence="1">Multi-pass membrane protein</topology>
    </subcellularLocation>
</comment>
<gene>
    <name evidence="8" type="ORF">BJX66DRAFT_350619</name>
</gene>
<protein>
    <submittedName>
        <fullName evidence="8">Major facilitator superfamily domain-containing protein</fullName>
    </submittedName>
</protein>
<dbReference type="PROSITE" id="PS50850">
    <property type="entry name" value="MFS"/>
    <property type="match status" value="1"/>
</dbReference>
<feature type="transmembrane region" description="Helical" evidence="6">
    <location>
        <begin position="259"/>
        <end position="281"/>
    </location>
</feature>
<evidence type="ECO:0000256" key="5">
    <source>
        <dbReference type="ARBA" id="ARBA00023136"/>
    </source>
</evidence>
<keyword evidence="9" id="KW-1185">Reference proteome</keyword>
<feature type="transmembrane region" description="Helical" evidence="6">
    <location>
        <begin position="356"/>
        <end position="378"/>
    </location>
</feature>
<name>A0ABR4G8U3_9EURO</name>
<dbReference type="SUPFAM" id="SSF103473">
    <property type="entry name" value="MFS general substrate transporter"/>
    <property type="match status" value="1"/>
</dbReference>
<dbReference type="InterPro" id="IPR020846">
    <property type="entry name" value="MFS_dom"/>
</dbReference>
<dbReference type="Gene3D" id="1.20.1250.20">
    <property type="entry name" value="MFS general substrate transporter like domains"/>
    <property type="match status" value="1"/>
</dbReference>
<keyword evidence="3 6" id="KW-0812">Transmembrane</keyword>
<evidence type="ECO:0000313" key="9">
    <source>
        <dbReference type="Proteomes" id="UP001610563"/>
    </source>
</evidence>
<dbReference type="InterPro" id="IPR011701">
    <property type="entry name" value="MFS"/>
</dbReference>
<organism evidence="8 9">
    <name type="scientific">Aspergillus keveii</name>
    <dbReference type="NCBI Taxonomy" id="714993"/>
    <lineage>
        <taxon>Eukaryota</taxon>
        <taxon>Fungi</taxon>
        <taxon>Dikarya</taxon>
        <taxon>Ascomycota</taxon>
        <taxon>Pezizomycotina</taxon>
        <taxon>Eurotiomycetes</taxon>
        <taxon>Eurotiomycetidae</taxon>
        <taxon>Eurotiales</taxon>
        <taxon>Aspergillaceae</taxon>
        <taxon>Aspergillus</taxon>
        <taxon>Aspergillus subgen. Nidulantes</taxon>
    </lineage>
</organism>
<keyword evidence="2" id="KW-0813">Transport</keyword>
<dbReference type="Pfam" id="PF07690">
    <property type="entry name" value="MFS_1"/>
    <property type="match status" value="1"/>
</dbReference>
<sequence>MKGAGPDEAIKDVAPGDIEAHGLTLDEDKRILRRIDLYLLPIMAISYMFQFLDKSAMSFTSILGLEEDLDLKGNDYSWASSIYYFGYLAASYAAALLLVRFPVGKMISVSIIVWGAVLMLTALATNDKGLIAVRFFLGVTEAAIAPGLSIVVSMWYKRSEQPFRHGIWFQGITIAGIFGGLVAYGIGHVKSIAPWKAVFLIFGAVTIVWAFVLFWWLPDTPMNARFLSEEDRQKAITRVTENMTGIKSDQFKREQFIEALLDVKCWALVLIQIACSIPNGGVSNFGSIIIEGFGFSTLNTLLVQIITYVVQGVLVHLSTAGCSWFENSRTYWMVWNSALSIVGAAMARQINPDNVWARFIGYCLAGAYAVNFPLTLAMSTGNVGGFTKKTTVNAMIFIGYCAGNVVGPHLFFADEAPSYPSGFLAMLICYGISLVLSLALRYYLIWENRRRDRLGLGLGVSEGEGGSEELNAASLDKTDKEILRFRYVY</sequence>
<feature type="transmembrane region" description="Helical" evidence="6">
    <location>
        <begin position="390"/>
        <end position="411"/>
    </location>
</feature>
<keyword evidence="5 6" id="KW-0472">Membrane</keyword>
<feature type="transmembrane region" description="Helical" evidence="6">
    <location>
        <begin position="81"/>
        <end position="99"/>
    </location>
</feature>
<comment type="caution">
    <text evidence="8">The sequence shown here is derived from an EMBL/GenBank/DDBJ whole genome shotgun (WGS) entry which is preliminary data.</text>
</comment>
<feature type="transmembrane region" description="Helical" evidence="6">
    <location>
        <begin position="131"/>
        <end position="155"/>
    </location>
</feature>
<feature type="transmembrane region" description="Helical" evidence="6">
    <location>
        <begin position="198"/>
        <end position="217"/>
    </location>
</feature>
<dbReference type="PANTHER" id="PTHR43791:SF103">
    <property type="entry name" value="MAJOR FACILITATOR SUPERFAMILY (MFS) PROFILE DOMAIN-CONTAINING PROTEIN-RELATED"/>
    <property type="match status" value="1"/>
</dbReference>
<feature type="transmembrane region" description="Helical" evidence="6">
    <location>
        <begin position="106"/>
        <end position="125"/>
    </location>
</feature>
<reference evidence="8 9" key="1">
    <citation type="submission" date="2024-07" db="EMBL/GenBank/DDBJ databases">
        <title>Section-level genome sequencing and comparative genomics of Aspergillus sections Usti and Cavernicolus.</title>
        <authorList>
            <consortium name="Lawrence Berkeley National Laboratory"/>
            <person name="Nybo J.L."/>
            <person name="Vesth T.C."/>
            <person name="Theobald S."/>
            <person name="Frisvad J.C."/>
            <person name="Larsen T.O."/>
            <person name="Kjaerboelling I."/>
            <person name="Rothschild-Mancinelli K."/>
            <person name="Lyhne E.K."/>
            <person name="Kogle M.E."/>
            <person name="Barry K."/>
            <person name="Clum A."/>
            <person name="Na H."/>
            <person name="Ledsgaard L."/>
            <person name="Lin J."/>
            <person name="Lipzen A."/>
            <person name="Kuo A."/>
            <person name="Riley R."/>
            <person name="Mondo S."/>
            <person name="Labutti K."/>
            <person name="Haridas S."/>
            <person name="Pangalinan J."/>
            <person name="Salamov A.A."/>
            <person name="Simmons B.A."/>
            <person name="Magnuson J.K."/>
            <person name="Chen J."/>
            <person name="Drula E."/>
            <person name="Henrissat B."/>
            <person name="Wiebenga A."/>
            <person name="Lubbers R.J."/>
            <person name="Gomes A.C."/>
            <person name="Makela M.R."/>
            <person name="Stajich J."/>
            <person name="Grigoriev I.V."/>
            <person name="Mortensen U.H."/>
            <person name="De Vries R.P."/>
            <person name="Baker S.E."/>
            <person name="Andersen M.R."/>
        </authorList>
    </citation>
    <scope>NUCLEOTIDE SEQUENCE [LARGE SCALE GENOMIC DNA]</scope>
    <source>
        <strain evidence="8 9">CBS 209.92</strain>
    </source>
</reference>
<keyword evidence="4 6" id="KW-1133">Transmembrane helix</keyword>
<proteinExistence type="predicted"/>
<evidence type="ECO:0000259" key="7">
    <source>
        <dbReference type="PROSITE" id="PS50850"/>
    </source>
</evidence>
<evidence type="ECO:0000256" key="1">
    <source>
        <dbReference type="ARBA" id="ARBA00004141"/>
    </source>
</evidence>
<evidence type="ECO:0000313" key="8">
    <source>
        <dbReference type="EMBL" id="KAL2795453.1"/>
    </source>
</evidence>
<accession>A0ABR4G8U3</accession>
<feature type="transmembrane region" description="Helical" evidence="6">
    <location>
        <begin position="301"/>
        <end position="325"/>
    </location>
</feature>
<dbReference type="InterPro" id="IPR036259">
    <property type="entry name" value="MFS_trans_sf"/>
</dbReference>
<feature type="transmembrane region" description="Helical" evidence="6">
    <location>
        <begin position="332"/>
        <end position="350"/>
    </location>
</feature>
<feature type="domain" description="Major facilitator superfamily (MFS) profile" evidence="7">
    <location>
        <begin position="39"/>
        <end position="449"/>
    </location>
</feature>
<dbReference type="Proteomes" id="UP001610563">
    <property type="component" value="Unassembled WGS sequence"/>
</dbReference>
<evidence type="ECO:0000256" key="4">
    <source>
        <dbReference type="ARBA" id="ARBA00022989"/>
    </source>
</evidence>
<evidence type="ECO:0000256" key="3">
    <source>
        <dbReference type="ARBA" id="ARBA00022692"/>
    </source>
</evidence>
<evidence type="ECO:0000256" key="6">
    <source>
        <dbReference type="SAM" id="Phobius"/>
    </source>
</evidence>
<feature type="transmembrane region" description="Helical" evidence="6">
    <location>
        <begin position="167"/>
        <end position="186"/>
    </location>
</feature>
<feature type="transmembrane region" description="Helical" evidence="6">
    <location>
        <begin position="35"/>
        <end position="52"/>
    </location>
</feature>
<dbReference type="PANTHER" id="PTHR43791">
    <property type="entry name" value="PERMEASE-RELATED"/>
    <property type="match status" value="1"/>
</dbReference>
<feature type="transmembrane region" description="Helical" evidence="6">
    <location>
        <begin position="423"/>
        <end position="444"/>
    </location>
</feature>
<dbReference type="EMBL" id="JBFTWV010000035">
    <property type="protein sequence ID" value="KAL2795453.1"/>
    <property type="molecule type" value="Genomic_DNA"/>
</dbReference>
<evidence type="ECO:0000256" key="2">
    <source>
        <dbReference type="ARBA" id="ARBA00022448"/>
    </source>
</evidence>